<dbReference type="AlphaFoldDB" id="A0A1I0H1W3"/>
<accession>A0A1I0H1W3</accession>
<sequence length="129" mass="15136">MIKQFNEVNGLYIEKIVGQDRLAYAMSDTEDLYDLIEYAERGGYQGSVIKFYDFDNGNVYMPFEKKRDVIYGKSVYTDGFYYFLQADYGLKKVTLYKYFPETMLKAVAEFGMDEVNLYNLTIIGERCML</sequence>
<organism evidence="1 2">
    <name type="scientific">[Clostridium] aminophilum</name>
    <dbReference type="NCBI Taxonomy" id="1526"/>
    <lineage>
        <taxon>Bacteria</taxon>
        <taxon>Bacillati</taxon>
        <taxon>Bacillota</taxon>
        <taxon>Clostridia</taxon>
        <taxon>Lachnospirales</taxon>
        <taxon>Lachnospiraceae</taxon>
    </lineage>
</organism>
<proteinExistence type="predicted"/>
<dbReference type="Proteomes" id="UP000199820">
    <property type="component" value="Unassembled WGS sequence"/>
</dbReference>
<reference evidence="1 2" key="1">
    <citation type="submission" date="2016-10" db="EMBL/GenBank/DDBJ databases">
        <authorList>
            <person name="de Groot N.N."/>
        </authorList>
    </citation>
    <scope>NUCLEOTIDE SEQUENCE [LARGE SCALE GENOMIC DNA]</scope>
    <source>
        <strain evidence="1 2">KH1P1</strain>
    </source>
</reference>
<protein>
    <submittedName>
        <fullName evidence="1">Uncharacterized protein</fullName>
    </submittedName>
</protein>
<gene>
    <name evidence="1" type="ORF">SAMN04487771_104212</name>
</gene>
<evidence type="ECO:0000313" key="1">
    <source>
        <dbReference type="EMBL" id="SET77529.1"/>
    </source>
</evidence>
<evidence type="ECO:0000313" key="2">
    <source>
        <dbReference type="Proteomes" id="UP000199820"/>
    </source>
</evidence>
<dbReference type="EMBL" id="FOIL01000042">
    <property type="protein sequence ID" value="SET77529.1"/>
    <property type="molecule type" value="Genomic_DNA"/>
</dbReference>
<dbReference type="OrthoDB" id="2038298at2"/>
<keyword evidence="2" id="KW-1185">Reference proteome</keyword>
<dbReference type="RefSeq" id="WP_143050856.1">
    <property type="nucleotide sequence ID" value="NZ_FOIL01000042.1"/>
</dbReference>
<name>A0A1I0H1W3_9FIRM</name>